<comment type="catalytic activity">
    <reaction evidence="14 17">
        <text>alpha-D-glucosamine 1-phosphate + acetyl-CoA = N-acetyl-alpha-D-glucosamine 1-phosphate + CoA + H(+)</text>
        <dbReference type="Rhea" id="RHEA:13725"/>
        <dbReference type="ChEBI" id="CHEBI:15378"/>
        <dbReference type="ChEBI" id="CHEBI:57287"/>
        <dbReference type="ChEBI" id="CHEBI:57288"/>
        <dbReference type="ChEBI" id="CHEBI:57776"/>
        <dbReference type="ChEBI" id="CHEBI:58516"/>
        <dbReference type="EC" id="2.3.1.157"/>
    </reaction>
</comment>
<feature type="binding site" evidence="17">
    <location>
        <position position="333"/>
    </location>
    <ligand>
        <name>UDP-N-acetyl-alpha-D-glucosamine</name>
        <dbReference type="ChEBI" id="CHEBI:57705"/>
    </ligand>
</feature>
<dbReference type="GO" id="GO:0008360">
    <property type="term" value="P:regulation of cell shape"/>
    <property type="evidence" value="ECO:0007669"/>
    <property type="project" value="UniProtKB-KW"/>
</dbReference>
<feature type="domain" description="MobA-like NTP transferase" evidence="18">
    <location>
        <begin position="5"/>
        <end position="129"/>
    </location>
</feature>
<proteinExistence type="inferred from homology"/>
<dbReference type="HAMAP" id="MF_01631">
    <property type="entry name" value="GlmU"/>
    <property type="match status" value="1"/>
</dbReference>
<dbReference type="InterPro" id="IPR029044">
    <property type="entry name" value="Nucleotide-diphossugar_trans"/>
</dbReference>
<keyword evidence="11 17" id="KW-0511">Multifunctional enzyme</keyword>
<dbReference type="InterPro" id="IPR038009">
    <property type="entry name" value="GlmU_C_LbH"/>
</dbReference>
<dbReference type="GO" id="GO:0005737">
    <property type="term" value="C:cytoplasm"/>
    <property type="evidence" value="ECO:0007669"/>
    <property type="project" value="UniProtKB-SubCell"/>
</dbReference>
<dbReference type="Pfam" id="PF12804">
    <property type="entry name" value="NTP_transf_3"/>
    <property type="match status" value="1"/>
</dbReference>
<dbReference type="GO" id="GO:0006048">
    <property type="term" value="P:UDP-N-acetylglucosamine biosynthetic process"/>
    <property type="evidence" value="ECO:0007669"/>
    <property type="project" value="UniProtKB-UniPathway"/>
</dbReference>
<feature type="binding site" evidence="17">
    <location>
        <position position="228"/>
    </location>
    <ligand>
        <name>UDP-N-acetyl-alpha-D-glucosamine</name>
        <dbReference type="ChEBI" id="CHEBI:57705"/>
    </ligand>
</feature>
<dbReference type="PANTHER" id="PTHR43584:SF3">
    <property type="entry name" value="BIFUNCTIONAL PROTEIN GLMU"/>
    <property type="match status" value="1"/>
</dbReference>
<evidence type="ECO:0000256" key="9">
    <source>
        <dbReference type="ARBA" id="ARBA00022960"/>
    </source>
</evidence>
<evidence type="ECO:0000256" key="3">
    <source>
        <dbReference type="ARBA" id="ARBA00022490"/>
    </source>
</evidence>
<gene>
    <name evidence="17" type="primary">glmU</name>
    <name evidence="19" type="ORF">AVDCRST_MAG53-3284</name>
</gene>
<dbReference type="Gene3D" id="3.90.550.10">
    <property type="entry name" value="Spore Coat Polysaccharide Biosynthesis Protein SpsA, Chain A"/>
    <property type="match status" value="1"/>
</dbReference>
<comment type="caution">
    <text evidence="17">Lacks conserved residue(s) required for the propagation of feature annotation.</text>
</comment>
<keyword evidence="12 17" id="KW-0012">Acyltransferase</keyword>
<comment type="similarity">
    <text evidence="1 17">In the C-terminal section; belongs to the transferase hexapeptide repeat family.</text>
</comment>
<evidence type="ECO:0000256" key="12">
    <source>
        <dbReference type="ARBA" id="ARBA00023315"/>
    </source>
</evidence>
<feature type="binding site" evidence="17">
    <location>
        <position position="228"/>
    </location>
    <ligand>
        <name>Mg(2+)</name>
        <dbReference type="ChEBI" id="CHEBI:18420"/>
    </ligand>
</feature>
<dbReference type="CDD" id="cd02540">
    <property type="entry name" value="GT2_GlmU_N_bac"/>
    <property type="match status" value="1"/>
</dbReference>
<keyword evidence="9 17" id="KW-0133">Cell shape</keyword>
<feature type="binding site" evidence="17">
    <location>
        <begin position="386"/>
        <end position="387"/>
    </location>
    <ligand>
        <name>acetyl-CoA</name>
        <dbReference type="ChEBI" id="CHEBI:57288"/>
    </ligand>
</feature>
<evidence type="ECO:0000313" key="19">
    <source>
        <dbReference type="EMBL" id="CAA9517432.1"/>
    </source>
</evidence>
<name>A0A6J4TAN1_9ACTN</name>
<evidence type="ECO:0000256" key="4">
    <source>
        <dbReference type="ARBA" id="ARBA00022679"/>
    </source>
</evidence>
<dbReference type="GO" id="GO:0016020">
    <property type="term" value="C:membrane"/>
    <property type="evidence" value="ECO:0007669"/>
    <property type="project" value="GOC"/>
</dbReference>
<comment type="pathway">
    <text evidence="17">Nucleotide-sugar biosynthesis; UDP-N-acetyl-alpha-D-glucosamine biosynthesis; UDP-N-acetyl-alpha-D-glucosamine from N-acetyl-alpha-D-glucosamine 1-phosphate: step 1/1.</text>
</comment>
<keyword evidence="8 17" id="KW-0460">Magnesium</keyword>
<dbReference type="GO" id="GO:0003977">
    <property type="term" value="F:UDP-N-acetylglucosamine diphosphorylase activity"/>
    <property type="evidence" value="ECO:0007669"/>
    <property type="project" value="UniProtKB-UniRule"/>
</dbReference>
<evidence type="ECO:0000256" key="16">
    <source>
        <dbReference type="ARBA" id="ARBA00049628"/>
    </source>
</evidence>
<evidence type="ECO:0000256" key="8">
    <source>
        <dbReference type="ARBA" id="ARBA00022842"/>
    </source>
</evidence>
<protein>
    <recommendedName>
        <fullName evidence="17">Bifunctional protein GlmU</fullName>
    </recommendedName>
    <domain>
        <recommendedName>
            <fullName evidence="17">UDP-N-acetylglucosamine pyrophosphorylase</fullName>
            <ecNumber evidence="17">2.7.7.23</ecNumber>
        </recommendedName>
        <alternativeName>
            <fullName evidence="17">N-acetylglucosamine-1-phosphate uridyltransferase</fullName>
        </alternativeName>
    </domain>
    <domain>
        <recommendedName>
            <fullName evidence="17">Glucosamine-1-phosphate N-acetyltransferase</fullName>
            <ecNumber evidence="17">2.3.1.157</ecNumber>
        </recommendedName>
    </domain>
</protein>
<evidence type="ECO:0000256" key="15">
    <source>
        <dbReference type="ARBA" id="ARBA00048493"/>
    </source>
</evidence>
<feature type="binding site" evidence="17">
    <location>
        <position position="366"/>
    </location>
    <ligand>
        <name>UDP-N-acetyl-alpha-D-glucosamine</name>
        <dbReference type="ChEBI" id="CHEBI:57705"/>
    </ligand>
</feature>
<dbReference type="PANTHER" id="PTHR43584">
    <property type="entry name" value="NUCLEOTIDYL TRANSFERASE"/>
    <property type="match status" value="1"/>
</dbReference>
<feature type="binding site" evidence="17">
    <location>
        <position position="423"/>
    </location>
    <ligand>
        <name>acetyl-CoA</name>
        <dbReference type="ChEBI" id="CHEBI:57288"/>
    </ligand>
</feature>
<comment type="pathway">
    <text evidence="17">Nucleotide-sugar biosynthesis; UDP-N-acetyl-alpha-D-glucosamine biosynthesis; N-acetyl-alpha-D-glucosamine 1-phosphate from alpha-D-glucosamine 6-phosphate (route II): step 2/2.</text>
</comment>
<keyword evidence="6 17" id="KW-0479">Metal-binding</keyword>
<feature type="active site" description="Proton acceptor" evidence="17">
    <location>
        <position position="363"/>
    </location>
</feature>
<feature type="binding site" evidence="17">
    <location>
        <position position="100"/>
    </location>
    <ligand>
        <name>Mg(2+)</name>
        <dbReference type="ChEBI" id="CHEBI:18420"/>
    </ligand>
</feature>
<evidence type="ECO:0000256" key="14">
    <source>
        <dbReference type="ARBA" id="ARBA00048247"/>
    </source>
</evidence>
<keyword evidence="10 17" id="KW-0573">Peptidoglycan synthesis</keyword>
<keyword evidence="4 17" id="KW-0808">Transferase</keyword>
<dbReference type="InterPro" id="IPR025877">
    <property type="entry name" value="MobA-like_NTP_Trfase"/>
</dbReference>
<evidence type="ECO:0000256" key="1">
    <source>
        <dbReference type="ARBA" id="ARBA00007707"/>
    </source>
</evidence>
<evidence type="ECO:0000256" key="11">
    <source>
        <dbReference type="ARBA" id="ARBA00023268"/>
    </source>
</evidence>
<dbReference type="UniPathway" id="UPA00113">
    <property type="reaction ID" value="UER00532"/>
</dbReference>
<keyword evidence="13 17" id="KW-0961">Cell wall biogenesis/degradation</keyword>
<keyword evidence="5 17" id="KW-0548">Nucleotidyltransferase</keyword>
<comment type="cofactor">
    <cofactor evidence="17">
        <name>Mg(2+)</name>
        <dbReference type="ChEBI" id="CHEBI:18420"/>
    </cofactor>
    <text evidence="17">Binds 1 Mg(2+) ion per subunit.</text>
</comment>
<dbReference type="InterPro" id="IPR050065">
    <property type="entry name" value="GlmU-like"/>
</dbReference>
<dbReference type="NCBIfam" id="TIGR01173">
    <property type="entry name" value="glmU"/>
    <property type="match status" value="1"/>
</dbReference>
<dbReference type="EC" id="2.7.7.23" evidence="17"/>
<dbReference type="EC" id="2.3.1.157" evidence="17"/>
<sequence>MSFTAVVMAAGQGTRMRSKLPKVLHPVCGRPMVHWPVLAARDAGAKAVIVVGGADGVLDGRLPDGVVLAVQPVADGTGGAVRAAVEHFEPSLPVVVLSGDVPLVSADILRALVASHVEGGAAATMVTTRLDDPSGYGRVVRDTAGGVLRVVETKTEADATAAELAIREVNTGIFCFEAEALERALEGLPADNSQGEYYLPDTLPALRAEGARVAAHPVDDPGIVLGVNDRVQLASVQAVAQRRILVALMQAGVTVADPGTTRVDADVVVGMDTIIEPGSSLRGSTRVGEGCTIGPLTTLIDTVLGDDVRVVHSYATGASAEDGVSVGPFAYLRPDAVLRAGAKVGAFVEVKNSDIGPGAKVPHLSYVGDADVGAGSNLGAGTITANYDGRRKHRTTIGAGVKGSVHTSFVAPVTVGDGAWTAAGSVITKDIPPGALGVARARQRNVEDYAARSEPPTP</sequence>
<dbReference type="Gene3D" id="2.160.10.10">
    <property type="entry name" value="Hexapeptide repeat proteins"/>
    <property type="match status" value="1"/>
</dbReference>
<dbReference type="EMBL" id="CADCVR010000096">
    <property type="protein sequence ID" value="CAA9517432.1"/>
    <property type="molecule type" value="Genomic_DNA"/>
</dbReference>
<feature type="binding site" evidence="17">
    <location>
        <begin position="76"/>
        <end position="77"/>
    </location>
    <ligand>
        <name>UDP-N-acetyl-alpha-D-glucosamine</name>
        <dbReference type="ChEBI" id="CHEBI:57705"/>
    </ligand>
</feature>
<feature type="binding site" evidence="17">
    <location>
        <position position="170"/>
    </location>
    <ligand>
        <name>UDP-N-acetyl-alpha-D-glucosamine</name>
        <dbReference type="ChEBI" id="CHEBI:57705"/>
    </ligand>
</feature>
<feature type="binding site" evidence="17">
    <location>
        <position position="71"/>
    </location>
    <ligand>
        <name>UDP-N-acetyl-alpha-D-glucosamine</name>
        <dbReference type="ChEBI" id="CHEBI:57705"/>
    </ligand>
</feature>
<evidence type="ECO:0000256" key="2">
    <source>
        <dbReference type="ARBA" id="ARBA00007947"/>
    </source>
</evidence>
<evidence type="ECO:0000256" key="10">
    <source>
        <dbReference type="ARBA" id="ARBA00022984"/>
    </source>
</evidence>
<feature type="region of interest" description="Pyrophosphorylase" evidence="17">
    <location>
        <begin position="1"/>
        <end position="230"/>
    </location>
</feature>
<evidence type="ECO:0000256" key="5">
    <source>
        <dbReference type="ARBA" id="ARBA00022695"/>
    </source>
</evidence>
<feature type="binding site" evidence="17">
    <location>
        <position position="137"/>
    </location>
    <ligand>
        <name>UDP-N-acetyl-alpha-D-glucosamine</name>
        <dbReference type="ChEBI" id="CHEBI:57705"/>
    </ligand>
</feature>
<comment type="function">
    <text evidence="16 17">Catalyzes the last two sequential reactions in the de novo biosynthetic pathway for UDP-N-acetylglucosamine (UDP-GlcNAc). The C-terminal domain catalyzes the transfer of acetyl group from acetyl coenzyme A to glucosamine-1-phosphate (GlcN-1-P) to produce N-acetylglucosamine-1-phosphate (GlcNAc-1-P), which is converted into UDP-GlcNAc by the transfer of uridine 5-monophosphate (from uridine 5-triphosphate), a reaction catalyzed by the N-terminal domain.</text>
</comment>
<feature type="binding site" evidence="17">
    <location>
        <position position="152"/>
    </location>
    <ligand>
        <name>UDP-N-acetyl-alpha-D-glucosamine</name>
        <dbReference type="ChEBI" id="CHEBI:57705"/>
    </ligand>
</feature>
<feature type="binding site" evidence="17">
    <location>
        <position position="440"/>
    </location>
    <ligand>
        <name>acetyl-CoA</name>
        <dbReference type="ChEBI" id="CHEBI:57288"/>
    </ligand>
</feature>
<dbReference type="AlphaFoldDB" id="A0A6J4TAN1"/>
<dbReference type="InterPro" id="IPR005882">
    <property type="entry name" value="Bifunctional_GlmU"/>
</dbReference>
<dbReference type="GO" id="GO:0000902">
    <property type="term" value="P:cell morphogenesis"/>
    <property type="evidence" value="ECO:0007669"/>
    <property type="project" value="UniProtKB-UniRule"/>
</dbReference>
<accession>A0A6J4TAN1</accession>
<feature type="region of interest" description="Linker" evidence="17">
    <location>
        <begin position="231"/>
        <end position="251"/>
    </location>
</feature>
<keyword evidence="7 17" id="KW-0677">Repeat</keyword>
<comment type="subunit">
    <text evidence="17">Homotrimer.</text>
</comment>
<dbReference type="SUPFAM" id="SSF53448">
    <property type="entry name" value="Nucleotide-diphospho-sugar transferases"/>
    <property type="match status" value="1"/>
</dbReference>
<organism evidence="19">
    <name type="scientific">uncultured Solirubrobacteraceae bacterium</name>
    <dbReference type="NCBI Taxonomy" id="1162706"/>
    <lineage>
        <taxon>Bacteria</taxon>
        <taxon>Bacillati</taxon>
        <taxon>Actinomycetota</taxon>
        <taxon>Thermoleophilia</taxon>
        <taxon>Solirubrobacterales</taxon>
        <taxon>Solirubrobacteraceae</taxon>
        <taxon>environmental samples</taxon>
    </lineage>
</organism>
<dbReference type="InterPro" id="IPR011004">
    <property type="entry name" value="Trimer_LpxA-like_sf"/>
</dbReference>
<feature type="region of interest" description="N-acetyltransferase" evidence="17">
    <location>
        <begin position="252"/>
        <end position="458"/>
    </location>
</feature>
<dbReference type="UniPathway" id="UPA00973"/>
<evidence type="ECO:0000256" key="7">
    <source>
        <dbReference type="ARBA" id="ARBA00022737"/>
    </source>
</evidence>
<feature type="binding site" evidence="17">
    <location>
        <position position="22"/>
    </location>
    <ligand>
        <name>UDP-N-acetyl-alpha-D-glucosamine</name>
        <dbReference type="ChEBI" id="CHEBI:57705"/>
    </ligand>
</feature>
<feature type="binding site" evidence="17">
    <location>
        <position position="380"/>
    </location>
    <ligand>
        <name>acetyl-CoA</name>
        <dbReference type="ChEBI" id="CHEBI:57288"/>
    </ligand>
</feature>
<dbReference type="GO" id="GO:0009252">
    <property type="term" value="P:peptidoglycan biosynthetic process"/>
    <property type="evidence" value="ECO:0007669"/>
    <property type="project" value="UniProtKB-UniRule"/>
</dbReference>
<comment type="similarity">
    <text evidence="2 17">In the N-terminal section; belongs to the N-acetylglucosamine-1-phosphate uridyltransferase family.</text>
</comment>
<evidence type="ECO:0000256" key="6">
    <source>
        <dbReference type="ARBA" id="ARBA00022723"/>
    </source>
</evidence>
<feature type="binding site" evidence="17">
    <location>
        <position position="351"/>
    </location>
    <ligand>
        <name>UDP-N-acetyl-alpha-D-glucosamine</name>
        <dbReference type="ChEBI" id="CHEBI:57705"/>
    </ligand>
</feature>
<comment type="catalytic activity">
    <reaction evidence="15 17">
        <text>N-acetyl-alpha-D-glucosamine 1-phosphate + UTP + H(+) = UDP-N-acetyl-alpha-D-glucosamine + diphosphate</text>
        <dbReference type="Rhea" id="RHEA:13509"/>
        <dbReference type="ChEBI" id="CHEBI:15378"/>
        <dbReference type="ChEBI" id="CHEBI:33019"/>
        <dbReference type="ChEBI" id="CHEBI:46398"/>
        <dbReference type="ChEBI" id="CHEBI:57705"/>
        <dbReference type="ChEBI" id="CHEBI:57776"/>
        <dbReference type="EC" id="2.7.7.23"/>
    </reaction>
</comment>
<reference evidence="19" key="1">
    <citation type="submission" date="2020-02" db="EMBL/GenBank/DDBJ databases">
        <authorList>
            <person name="Meier V. D."/>
        </authorList>
    </citation>
    <scope>NUCLEOTIDE SEQUENCE</scope>
    <source>
        <strain evidence="19">AVDCRST_MAG53</strain>
    </source>
</reference>
<evidence type="ECO:0000256" key="17">
    <source>
        <dbReference type="HAMAP-Rule" id="MF_01631"/>
    </source>
</evidence>
<dbReference type="GO" id="GO:0071555">
    <property type="term" value="P:cell wall organization"/>
    <property type="evidence" value="ECO:0007669"/>
    <property type="project" value="UniProtKB-KW"/>
</dbReference>
<dbReference type="GO" id="GO:0019134">
    <property type="term" value="F:glucosamine-1-phosphate N-acetyltransferase activity"/>
    <property type="evidence" value="ECO:0007669"/>
    <property type="project" value="UniProtKB-UniRule"/>
</dbReference>
<comment type="subcellular location">
    <subcellularLocation>
        <location evidence="17">Cytoplasm</location>
    </subcellularLocation>
</comment>
<dbReference type="SUPFAM" id="SSF51161">
    <property type="entry name" value="Trimeric LpxA-like enzymes"/>
    <property type="match status" value="1"/>
</dbReference>
<keyword evidence="3 17" id="KW-0963">Cytoplasm</keyword>
<comment type="pathway">
    <text evidence="17">Bacterial outer membrane biogenesis; LPS lipid A biosynthesis.</text>
</comment>
<dbReference type="GO" id="GO:0000287">
    <property type="term" value="F:magnesium ion binding"/>
    <property type="evidence" value="ECO:0007669"/>
    <property type="project" value="UniProtKB-UniRule"/>
</dbReference>
<dbReference type="CDD" id="cd03353">
    <property type="entry name" value="LbH_GlmU_C"/>
    <property type="match status" value="1"/>
</dbReference>
<feature type="binding site" evidence="17">
    <location>
        <position position="377"/>
    </location>
    <ligand>
        <name>UDP-N-acetyl-alpha-D-glucosamine</name>
        <dbReference type="ChEBI" id="CHEBI:57705"/>
    </ligand>
</feature>
<dbReference type="GO" id="GO:0009245">
    <property type="term" value="P:lipid A biosynthetic process"/>
    <property type="evidence" value="ECO:0007669"/>
    <property type="project" value="UniProtKB-UniRule"/>
</dbReference>
<evidence type="ECO:0000259" key="18">
    <source>
        <dbReference type="Pfam" id="PF12804"/>
    </source>
</evidence>
<evidence type="ECO:0000256" key="13">
    <source>
        <dbReference type="ARBA" id="ARBA00023316"/>
    </source>
</evidence>
<feature type="binding site" evidence="17">
    <location>
        <begin position="98"/>
        <end position="100"/>
    </location>
    <ligand>
        <name>UDP-N-acetyl-alpha-D-glucosamine</name>
        <dbReference type="ChEBI" id="CHEBI:57705"/>
    </ligand>
</feature>